<dbReference type="CDD" id="cd21742">
    <property type="entry name" value="MobB_NDR_LATS-like"/>
    <property type="match status" value="1"/>
</dbReference>
<evidence type="ECO:0000256" key="7">
    <source>
        <dbReference type="ARBA" id="ARBA00022840"/>
    </source>
</evidence>
<evidence type="ECO:0000256" key="4">
    <source>
        <dbReference type="ARBA" id="ARBA00022679"/>
    </source>
</evidence>
<dbReference type="InterPro" id="IPR008271">
    <property type="entry name" value="Ser/Thr_kinase_AS"/>
</dbReference>
<dbReference type="SMART" id="SM00220">
    <property type="entry name" value="S_TKc"/>
    <property type="match status" value="1"/>
</dbReference>
<evidence type="ECO:0000259" key="14">
    <source>
        <dbReference type="PROSITE" id="PS51285"/>
    </source>
</evidence>
<evidence type="ECO:0000256" key="10">
    <source>
        <dbReference type="ARBA" id="ARBA00048679"/>
    </source>
</evidence>
<dbReference type="Proteomes" id="UP001385951">
    <property type="component" value="Unassembled WGS sequence"/>
</dbReference>
<dbReference type="InterPro" id="IPR050236">
    <property type="entry name" value="Ser_Thr_kinase_AGC"/>
</dbReference>
<dbReference type="CDD" id="cd05573">
    <property type="entry name" value="STKc_ROCK_NDR_like"/>
    <property type="match status" value="1"/>
</dbReference>
<dbReference type="FunFam" id="1.10.510.10:FF:000024">
    <property type="entry name" value="Probable serine/threonine-protein kinase cot-1"/>
    <property type="match status" value="1"/>
</dbReference>
<evidence type="ECO:0000256" key="9">
    <source>
        <dbReference type="ARBA" id="ARBA00047899"/>
    </source>
</evidence>
<dbReference type="InterPro" id="IPR059233">
    <property type="entry name" value="MobB_NdrA/B/Cbk1"/>
</dbReference>
<reference evidence="15 16" key="1">
    <citation type="submission" date="2022-09" db="EMBL/GenBank/DDBJ databases">
        <authorList>
            <person name="Palmer J.M."/>
        </authorList>
    </citation>
    <scope>NUCLEOTIDE SEQUENCE [LARGE SCALE GENOMIC DNA]</scope>
    <source>
        <strain evidence="15 16">DSM 7382</strain>
    </source>
</reference>
<keyword evidence="3" id="KW-0597">Phosphoprotein</keyword>
<comment type="similarity">
    <text evidence="8">Belongs to the protein kinase superfamily. STE Ser/Thr protein kinase family. COT1 subfamily.</text>
</comment>
<dbReference type="EMBL" id="JASBNA010000014">
    <property type="protein sequence ID" value="KAK7687072.1"/>
    <property type="molecule type" value="Genomic_DNA"/>
</dbReference>
<keyword evidence="16" id="KW-1185">Reference proteome</keyword>
<dbReference type="GO" id="GO:0035556">
    <property type="term" value="P:intracellular signal transduction"/>
    <property type="evidence" value="ECO:0007669"/>
    <property type="project" value="TreeGrafter"/>
</dbReference>
<name>A0AAW0GAX9_9APHY</name>
<accession>A0AAW0GAX9</accession>
<gene>
    <name evidence="15" type="ORF">QCA50_009572</name>
</gene>
<dbReference type="FunFam" id="3.30.200.20:FF:000192">
    <property type="entry name" value="Serine/threonine-protein kinase cot-1"/>
    <property type="match status" value="1"/>
</dbReference>
<dbReference type="PROSITE" id="PS51285">
    <property type="entry name" value="AGC_KINASE_CTER"/>
    <property type="match status" value="1"/>
</dbReference>
<dbReference type="Gene3D" id="3.30.200.20">
    <property type="entry name" value="Phosphorylase Kinase, domain 1"/>
    <property type="match status" value="1"/>
</dbReference>
<sequence length="867" mass="97103">MATPQRRPLPVPPVAYHNVYGNEEAYPSGLPGMHPPANFGFPYPYPTYAPLPPPTFDEPPSNTLRGGTLLHKGFYDLLALIPSTPSPSRLFWRGTPPTPEPIAGPRYEEIPSPAPPVSPPTSSPPLSPPASPRNLKTRRISKDMVSKPTGFVHLIHASDAGQAEALLTRWGPEGQGKLGDPRWAAPIKNLIRQNNQAKAINEVVSALKPTASSLSRPDTQLPPLRVVNGMSTTTSSTITTAARENVQLSPSIPSIPSPVSTVGQPGNSTIRWTAGLSAHPEHENENDPAAMARELPEIPPPRKPITPSLATMEKAVAARIYFENLYFPLLRHTPSREQRRLAMEKDMLNMQLSEVQKDYLRNRWRQNETEYLREQRRKVDVSAFVKLKTIGHGAFGVVSLVRDRSSGQLFAMKQLRKTDMLRKGQEGHVRAERDVLKSASLVGSPNGAEWIVRLYYSFQDRDHLYLVLEYMGGGDLLNLLIERDVFDEDFTRFYVAEMVLAIESCHKLGFIHRDIKPDNFLFDPQGHIKLSDFGLATDLHWAHDTSYYEQQRLHLLHKHGIDLESSHGNSLGDGTRTRRLDRKEVERLMGGDGQGGIFTWREKNSRKLAYSVCGTNSYMSPEVIRGHGYSYSCDWWSLGVIMFECLYGFPPFVSNSRHVTRQKILNWRQSLRFPARPRVSHEGVNLMEQLLCEPEDRLGSQVSSSVSRPNSMIVQARRSGFVIPAGTTGSVDGAHLIKAHPWFRGIDWDNIHRYPAPYRPELRHPEDTRHFDDDIPPEPLAPANGAAADATRDPLLRDKVHGDQILEVRKALAFAGFTHKSPRVVSYVRADKAFAAEPDSYGHEEPERGRSAFRTSHEIGQGRAISV</sequence>
<dbReference type="PROSITE" id="PS00107">
    <property type="entry name" value="PROTEIN_KINASE_ATP"/>
    <property type="match status" value="1"/>
</dbReference>
<evidence type="ECO:0000256" key="3">
    <source>
        <dbReference type="ARBA" id="ARBA00022553"/>
    </source>
</evidence>
<comment type="caution">
    <text evidence="15">The sequence shown here is derived from an EMBL/GenBank/DDBJ whole genome shotgun (WGS) entry which is preliminary data.</text>
</comment>
<keyword evidence="7 11" id="KW-0067">ATP-binding</keyword>
<dbReference type="EC" id="2.7.11.1" evidence="1"/>
<dbReference type="AlphaFoldDB" id="A0AAW0GAX9"/>
<feature type="binding site" evidence="11">
    <location>
        <position position="413"/>
    </location>
    <ligand>
        <name>ATP</name>
        <dbReference type="ChEBI" id="CHEBI:30616"/>
    </ligand>
</feature>
<feature type="region of interest" description="Disordered" evidence="12">
    <location>
        <begin position="90"/>
        <end position="138"/>
    </location>
</feature>
<evidence type="ECO:0000256" key="8">
    <source>
        <dbReference type="ARBA" id="ARBA00038271"/>
    </source>
</evidence>
<dbReference type="Gene3D" id="1.10.510.10">
    <property type="entry name" value="Transferase(Phosphotransferase) domain 1"/>
    <property type="match status" value="1"/>
</dbReference>
<evidence type="ECO:0000256" key="12">
    <source>
        <dbReference type="SAM" id="MobiDB-lite"/>
    </source>
</evidence>
<dbReference type="PANTHER" id="PTHR24356:SF400">
    <property type="entry name" value="SERINE_THREONINE-PROTEIN KINASE CBK1"/>
    <property type="match status" value="1"/>
</dbReference>
<feature type="domain" description="Protein kinase" evidence="13">
    <location>
        <begin position="384"/>
        <end position="713"/>
    </location>
</feature>
<evidence type="ECO:0000256" key="5">
    <source>
        <dbReference type="ARBA" id="ARBA00022741"/>
    </source>
</evidence>
<comment type="catalytic activity">
    <reaction evidence="9">
        <text>L-threonyl-[protein] + ATP = O-phospho-L-threonyl-[protein] + ADP + H(+)</text>
        <dbReference type="Rhea" id="RHEA:46608"/>
        <dbReference type="Rhea" id="RHEA-COMP:11060"/>
        <dbReference type="Rhea" id="RHEA-COMP:11605"/>
        <dbReference type="ChEBI" id="CHEBI:15378"/>
        <dbReference type="ChEBI" id="CHEBI:30013"/>
        <dbReference type="ChEBI" id="CHEBI:30616"/>
        <dbReference type="ChEBI" id="CHEBI:61977"/>
        <dbReference type="ChEBI" id="CHEBI:456216"/>
        <dbReference type="EC" id="2.7.11.1"/>
    </reaction>
</comment>
<dbReference type="GO" id="GO:0007010">
    <property type="term" value="P:cytoskeleton organization"/>
    <property type="evidence" value="ECO:0007669"/>
    <property type="project" value="UniProtKB-ARBA"/>
</dbReference>
<dbReference type="InterPro" id="IPR017441">
    <property type="entry name" value="Protein_kinase_ATP_BS"/>
</dbReference>
<feature type="region of interest" description="Disordered" evidence="12">
    <location>
        <begin position="763"/>
        <end position="795"/>
    </location>
</feature>
<organism evidence="15 16">
    <name type="scientific">Cerrena zonata</name>
    <dbReference type="NCBI Taxonomy" id="2478898"/>
    <lineage>
        <taxon>Eukaryota</taxon>
        <taxon>Fungi</taxon>
        <taxon>Dikarya</taxon>
        <taxon>Basidiomycota</taxon>
        <taxon>Agaricomycotina</taxon>
        <taxon>Agaricomycetes</taxon>
        <taxon>Polyporales</taxon>
        <taxon>Cerrenaceae</taxon>
        <taxon>Cerrena</taxon>
    </lineage>
</organism>
<keyword evidence="4" id="KW-0808">Transferase</keyword>
<dbReference type="PANTHER" id="PTHR24356">
    <property type="entry name" value="SERINE/THREONINE-PROTEIN KINASE"/>
    <property type="match status" value="1"/>
</dbReference>
<feature type="domain" description="AGC-kinase C-terminal" evidence="14">
    <location>
        <begin position="744"/>
        <end position="829"/>
    </location>
</feature>
<proteinExistence type="inferred from homology"/>
<evidence type="ECO:0000256" key="2">
    <source>
        <dbReference type="ARBA" id="ARBA00022527"/>
    </source>
</evidence>
<dbReference type="PROSITE" id="PS00108">
    <property type="entry name" value="PROTEIN_KINASE_ST"/>
    <property type="match status" value="1"/>
</dbReference>
<evidence type="ECO:0000256" key="6">
    <source>
        <dbReference type="ARBA" id="ARBA00022777"/>
    </source>
</evidence>
<evidence type="ECO:0000313" key="15">
    <source>
        <dbReference type="EMBL" id="KAK7687072.1"/>
    </source>
</evidence>
<feature type="compositionally biased region" description="Pro residues" evidence="12">
    <location>
        <begin position="112"/>
        <end position="131"/>
    </location>
</feature>
<dbReference type="GO" id="GO:0004674">
    <property type="term" value="F:protein serine/threonine kinase activity"/>
    <property type="evidence" value="ECO:0007669"/>
    <property type="project" value="UniProtKB-KW"/>
</dbReference>
<dbReference type="PROSITE" id="PS50011">
    <property type="entry name" value="PROTEIN_KINASE_DOM"/>
    <property type="match status" value="1"/>
</dbReference>
<protein>
    <recommendedName>
        <fullName evidence="1">non-specific serine/threonine protein kinase</fullName>
        <ecNumber evidence="1">2.7.11.1</ecNumber>
    </recommendedName>
</protein>
<keyword evidence="6" id="KW-0418">Kinase</keyword>
<evidence type="ECO:0000256" key="11">
    <source>
        <dbReference type="PROSITE-ProRule" id="PRU10141"/>
    </source>
</evidence>
<evidence type="ECO:0000259" key="13">
    <source>
        <dbReference type="PROSITE" id="PS50011"/>
    </source>
</evidence>
<dbReference type="GO" id="GO:0005524">
    <property type="term" value="F:ATP binding"/>
    <property type="evidence" value="ECO:0007669"/>
    <property type="project" value="UniProtKB-UniRule"/>
</dbReference>
<dbReference type="SMART" id="SM00133">
    <property type="entry name" value="S_TK_X"/>
    <property type="match status" value="1"/>
</dbReference>
<dbReference type="Pfam" id="PF00069">
    <property type="entry name" value="Pkinase"/>
    <property type="match status" value="2"/>
</dbReference>
<evidence type="ECO:0000313" key="16">
    <source>
        <dbReference type="Proteomes" id="UP001385951"/>
    </source>
</evidence>
<dbReference type="InterPro" id="IPR000961">
    <property type="entry name" value="AGC-kinase_C"/>
</dbReference>
<dbReference type="SUPFAM" id="SSF56112">
    <property type="entry name" value="Protein kinase-like (PK-like)"/>
    <property type="match status" value="1"/>
</dbReference>
<keyword evidence="2" id="KW-0723">Serine/threonine-protein kinase</keyword>
<dbReference type="InterPro" id="IPR011009">
    <property type="entry name" value="Kinase-like_dom_sf"/>
</dbReference>
<comment type="catalytic activity">
    <reaction evidence="10">
        <text>L-seryl-[protein] + ATP = O-phospho-L-seryl-[protein] + ADP + H(+)</text>
        <dbReference type="Rhea" id="RHEA:17989"/>
        <dbReference type="Rhea" id="RHEA-COMP:9863"/>
        <dbReference type="Rhea" id="RHEA-COMP:11604"/>
        <dbReference type="ChEBI" id="CHEBI:15378"/>
        <dbReference type="ChEBI" id="CHEBI:29999"/>
        <dbReference type="ChEBI" id="CHEBI:30616"/>
        <dbReference type="ChEBI" id="CHEBI:83421"/>
        <dbReference type="ChEBI" id="CHEBI:456216"/>
        <dbReference type="EC" id="2.7.11.1"/>
    </reaction>
</comment>
<evidence type="ECO:0000256" key="1">
    <source>
        <dbReference type="ARBA" id="ARBA00012513"/>
    </source>
</evidence>
<dbReference type="InterPro" id="IPR000719">
    <property type="entry name" value="Prot_kinase_dom"/>
</dbReference>
<feature type="region of interest" description="Disordered" evidence="12">
    <location>
        <begin position="211"/>
        <end position="230"/>
    </location>
</feature>
<keyword evidence="5 11" id="KW-0547">Nucleotide-binding</keyword>
<feature type="compositionally biased region" description="Basic and acidic residues" evidence="12">
    <location>
        <begin position="763"/>
        <end position="773"/>
    </location>
</feature>